<protein>
    <recommendedName>
        <fullName evidence="4">Lysozyme</fullName>
    </recommendedName>
</protein>
<dbReference type="EMBL" id="CATQJA010000916">
    <property type="protein sequence ID" value="CAJ0564786.1"/>
    <property type="molecule type" value="Genomic_DNA"/>
</dbReference>
<sequence>MSLQISLTALVLIGVAHARGTHRDWKCLEGLGMYGAIYDYWTGGQLGKAEFAACGFYEYEPVNADCQKRIGTYKCGIVAVAANAGSGPKDEPYIARLEQWNFLVMGVTLKFKSEPHYCTNGTLEALDAMGAGTKN</sequence>
<comment type="caution">
    <text evidence="2">The sequence shown here is derived from an EMBL/GenBank/DDBJ whole genome shotgun (WGS) entry which is preliminary data.</text>
</comment>
<name>A0AA36FRJ8_9BILA</name>
<dbReference type="Proteomes" id="UP001177023">
    <property type="component" value="Unassembled WGS sequence"/>
</dbReference>
<accession>A0AA36FRJ8</accession>
<evidence type="ECO:0008006" key="4">
    <source>
        <dbReference type="Google" id="ProtNLM"/>
    </source>
</evidence>
<proteinExistence type="predicted"/>
<dbReference type="AlphaFoldDB" id="A0AA36FRJ8"/>
<feature type="non-terminal residue" evidence="2">
    <location>
        <position position="1"/>
    </location>
</feature>
<feature type="signal peptide" evidence="1">
    <location>
        <begin position="1"/>
        <end position="18"/>
    </location>
</feature>
<organism evidence="2 3">
    <name type="scientific">Mesorhabditis spiculigera</name>
    <dbReference type="NCBI Taxonomy" id="96644"/>
    <lineage>
        <taxon>Eukaryota</taxon>
        <taxon>Metazoa</taxon>
        <taxon>Ecdysozoa</taxon>
        <taxon>Nematoda</taxon>
        <taxon>Chromadorea</taxon>
        <taxon>Rhabditida</taxon>
        <taxon>Rhabditina</taxon>
        <taxon>Rhabditomorpha</taxon>
        <taxon>Rhabditoidea</taxon>
        <taxon>Rhabditidae</taxon>
        <taxon>Mesorhabditinae</taxon>
        <taxon>Mesorhabditis</taxon>
    </lineage>
</organism>
<gene>
    <name evidence="2" type="ORF">MSPICULIGERA_LOCUS3455</name>
</gene>
<evidence type="ECO:0000313" key="3">
    <source>
        <dbReference type="Proteomes" id="UP001177023"/>
    </source>
</evidence>
<feature type="chain" id="PRO_5041319534" description="Lysozyme" evidence="1">
    <location>
        <begin position="19"/>
        <end position="135"/>
    </location>
</feature>
<keyword evidence="1" id="KW-0732">Signal</keyword>
<keyword evidence="3" id="KW-1185">Reference proteome</keyword>
<evidence type="ECO:0000256" key="1">
    <source>
        <dbReference type="SAM" id="SignalP"/>
    </source>
</evidence>
<evidence type="ECO:0000313" key="2">
    <source>
        <dbReference type="EMBL" id="CAJ0564786.1"/>
    </source>
</evidence>
<reference evidence="2" key="1">
    <citation type="submission" date="2023-06" db="EMBL/GenBank/DDBJ databases">
        <authorList>
            <person name="Delattre M."/>
        </authorList>
    </citation>
    <scope>NUCLEOTIDE SEQUENCE</scope>
    <source>
        <strain evidence="2">AF72</strain>
    </source>
</reference>